<evidence type="ECO:0000313" key="2">
    <source>
        <dbReference type="Proteomes" id="UP000317039"/>
    </source>
</evidence>
<dbReference type="RefSeq" id="WP_143981738.1">
    <property type="nucleotide sequence ID" value="NZ_CP041695.1"/>
</dbReference>
<reference evidence="1 2" key="1">
    <citation type="submission" date="2019-07" db="EMBL/GenBank/DDBJ databases">
        <title>Complete Genome Sequence and Methylome Analysis of Nocardia otitidis-caviarum NEB252.</title>
        <authorList>
            <person name="Fomenkov A."/>
            <person name="Anton B.P."/>
            <person name="Vincze T."/>
            <person name="Roberts R.J."/>
        </authorList>
    </citation>
    <scope>NUCLEOTIDE SEQUENCE [LARGE SCALE GENOMIC DNA]</scope>
    <source>
        <strain evidence="1 2">NEB252</strain>
    </source>
</reference>
<accession>A0A516NNJ4</accession>
<gene>
    <name evidence="1" type="ORF">FOH10_18905</name>
</gene>
<proteinExistence type="predicted"/>
<dbReference type="AlphaFoldDB" id="A0A516NNJ4"/>
<sequence length="84" mass="9495">MDFNADAWSALDASTRDGVALLVDRMGENWTLPDLTTMVYAVPKLMVGLPADAEPTPELKRQQRAFLKALYQFLSASWTIFRPY</sequence>
<protein>
    <submittedName>
        <fullName evidence="1">Uncharacterized protein</fullName>
    </submittedName>
</protein>
<name>A0A516NNJ4_9NOCA</name>
<dbReference type="Proteomes" id="UP000317039">
    <property type="component" value="Chromosome"/>
</dbReference>
<organism evidence="1 2">
    <name type="scientific">Nocardia otitidiscaviarum</name>
    <dbReference type="NCBI Taxonomy" id="1823"/>
    <lineage>
        <taxon>Bacteria</taxon>
        <taxon>Bacillati</taxon>
        <taxon>Actinomycetota</taxon>
        <taxon>Actinomycetes</taxon>
        <taxon>Mycobacteriales</taxon>
        <taxon>Nocardiaceae</taxon>
        <taxon>Nocardia</taxon>
    </lineage>
</organism>
<dbReference type="EMBL" id="CP041695">
    <property type="protein sequence ID" value="QDP80472.1"/>
    <property type="molecule type" value="Genomic_DNA"/>
</dbReference>
<evidence type="ECO:0000313" key="1">
    <source>
        <dbReference type="EMBL" id="QDP80472.1"/>
    </source>
</evidence>
<dbReference type="GeneID" id="80334437"/>
<dbReference type="KEGG" id="nod:FOH10_18905"/>